<proteinExistence type="predicted"/>
<keyword evidence="3" id="KW-1185">Reference proteome</keyword>
<reference evidence="4" key="1">
    <citation type="submission" date="2016-11" db="UniProtKB">
        <authorList>
            <consortium name="WormBaseParasite"/>
        </authorList>
    </citation>
    <scope>IDENTIFICATION</scope>
</reference>
<accession>A0A1I7TXY4</accession>
<dbReference type="PANTHER" id="PTHR23362">
    <property type="entry name" value="L-PLASTIN-RELATED"/>
    <property type="match status" value="1"/>
</dbReference>
<feature type="region of interest" description="Disordered" evidence="1">
    <location>
        <begin position="245"/>
        <end position="291"/>
    </location>
</feature>
<dbReference type="Proteomes" id="UP000095282">
    <property type="component" value="Unplaced"/>
</dbReference>
<evidence type="ECO:0000313" key="3">
    <source>
        <dbReference type="Proteomes" id="UP000095282"/>
    </source>
</evidence>
<dbReference type="InterPro" id="IPR006570">
    <property type="entry name" value="SPK_dom"/>
</dbReference>
<protein>
    <submittedName>
        <fullName evidence="4">SPK domain-containing protein</fullName>
    </submittedName>
</protein>
<dbReference type="InterPro" id="IPR053315">
    <property type="entry name" value="Peptidase_C14A"/>
</dbReference>
<dbReference type="Pfam" id="PF04435">
    <property type="entry name" value="SPK"/>
    <property type="match status" value="2"/>
</dbReference>
<dbReference type="AlphaFoldDB" id="A0A1I7TXY4"/>
<name>A0A1I7TXY4_9PELO</name>
<organism evidence="3 4">
    <name type="scientific">Caenorhabditis tropicalis</name>
    <dbReference type="NCBI Taxonomy" id="1561998"/>
    <lineage>
        <taxon>Eukaryota</taxon>
        <taxon>Metazoa</taxon>
        <taxon>Ecdysozoa</taxon>
        <taxon>Nematoda</taxon>
        <taxon>Chromadorea</taxon>
        <taxon>Rhabditida</taxon>
        <taxon>Rhabditina</taxon>
        <taxon>Rhabditomorpha</taxon>
        <taxon>Rhabditoidea</taxon>
        <taxon>Rhabditidae</taxon>
        <taxon>Peloderinae</taxon>
        <taxon>Caenorhabditis</taxon>
    </lineage>
</organism>
<dbReference type="PANTHER" id="PTHR23362:SF8">
    <property type="entry name" value="SPK DOMAIN-CONTAINING PROTEIN"/>
    <property type="match status" value="1"/>
</dbReference>
<dbReference type="SMART" id="SM00583">
    <property type="entry name" value="SPK"/>
    <property type="match status" value="1"/>
</dbReference>
<dbReference type="WBParaSite" id="Csp11.Scaffold629.g12908.t1">
    <property type="protein sequence ID" value="Csp11.Scaffold629.g12908.t1"/>
    <property type="gene ID" value="Csp11.Scaffold629.g12908"/>
</dbReference>
<evidence type="ECO:0000313" key="4">
    <source>
        <dbReference type="WBParaSite" id="Csp11.Scaffold629.g12908.t1"/>
    </source>
</evidence>
<dbReference type="eggNOG" id="ENOG502RUH1">
    <property type="taxonomic scope" value="Eukaryota"/>
</dbReference>
<evidence type="ECO:0000259" key="2">
    <source>
        <dbReference type="SMART" id="SM00583"/>
    </source>
</evidence>
<feature type="domain" description="SPK" evidence="2">
    <location>
        <begin position="132"/>
        <end position="243"/>
    </location>
</feature>
<feature type="compositionally biased region" description="Basic and acidic residues" evidence="1">
    <location>
        <begin position="254"/>
        <end position="291"/>
    </location>
</feature>
<evidence type="ECO:0000256" key="1">
    <source>
        <dbReference type="SAM" id="MobiDB-lite"/>
    </source>
</evidence>
<sequence>MQPLWKATEIRKIVEFIGEELKTAEPPINIKSLLEKCRRDLRIFRASDDIQRKLKECITKDQNYLEHFDAETKIKLLQMLKIPIGDALLKQLRKTADVELDSCFQISKYRTHVKRNTLSKKTSEKPSADNEPVEKMLNFIENFSRTQDSPVTNDTLAEEYIEFTGAAFPYRLLSERFRVVVKPLIQTSKQFDVQTRARMMFVTKNPVGGSFLVKMKQIADVRTDHQNRIIIYKAHDGSLKLRKYSGKRANSYNEKPKHRERSVDRYESDKKDTKRLRMDDKGGNCSKDSEKPKFYARRTGVTIASTLPFDLVLSSDSEDEPCEIEETIPISEDCRNLVDVKIETPVKQEEPDLIIEESKDYIPPMYETPFQYQAPLSNFYPEAVHSFVGVDTPSTGTSEHSYLSTQFNFSPSAIEDISVEYTSIKEFLKLLRIMVLTVDSQLLAPIELKIKNWIELIGDEKVSVDNVILSLKTFIRLIIGKSSRLSDNSTSFPLQKIITLITSLVYSLDFPNVEELQAMIRSESSMLDPLDDKVPAKYMELALETTIGLITPRFFHPQNT</sequence>